<sequence length="407" mass="46803">MKEPRIRFNKKMLVVSSFALPAPGASPHFLYNLFSQFSEDSYAIFTDSKNMNPEFTHPKLPCQYFLFDEKTNAIRWFKKDSPWKVVRVAKKMASFFSALRKGRKIIRREKIDLLMGTADNGRALLLAFLLSRISGTPYTLYSLDLYRWNNFGGLQDAAAAIFEPMLFSGAKKIFVMGGGHERLYRKKYGTRYCYEIITNCPIVSETAPTKKPRPTVPKSYFEILYTGNIYWPQERSIRNVIKAVSSMDDLDVRVSIYAPRPLEALQAEFAHNPKVSFRSAPQKDMPEIQANADILFLPLSWNTPRTEVVEMAIPGKTAEYLSSGKPILVHAPPRAYLSIYAHENNFAHVIDEEDIGLLQEGIRKLLTDKERVRQIVENARKTLDRDFDIYKNARSMKDALDKIDFQR</sequence>
<dbReference type="Gene3D" id="3.40.50.2000">
    <property type="entry name" value="Glycogen Phosphorylase B"/>
    <property type="match status" value="2"/>
</dbReference>
<dbReference type="SUPFAM" id="SSF53756">
    <property type="entry name" value="UDP-Glycosyltransferase/glycogen phosphorylase"/>
    <property type="match status" value="1"/>
</dbReference>
<protein>
    <submittedName>
        <fullName evidence="1">Uncharacterized protein</fullName>
    </submittedName>
</protein>
<dbReference type="Pfam" id="PF13692">
    <property type="entry name" value="Glyco_trans_1_4"/>
    <property type="match status" value="1"/>
</dbReference>
<reference evidence="1 2" key="1">
    <citation type="journal article" date="2016" name="Environ. Microbiol.">
        <title>Genomic resolution of a cold subsurface aquifer community provides metabolic insights for novel microbes adapted to high CO concentrations.</title>
        <authorList>
            <person name="Probst A.J."/>
            <person name="Castelle C.J."/>
            <person name="Singh A."/>
            <person name="Brown C.T."/>
            <person name="Anantharaman K."/>
            <person name="Sharon I."/>
            <person name="Hug L.A."/>
            <person name="Burstein D."/>
            <person name="Emerson J.B."/>
            <person name="Thomas B.C."/>
            <person name="Banfield J.F."/>
        </authorList>
    </citation>
    <scope>NUCLEOTIDE SEQUENCE [LARGE SCALE GENOMIC DNA]</scope>
    <source>
        <strain evidence="1">CG1_02_47_685</strain>
    </source>
</reference>
<organism evidence="1 2">
    <name type="scientific">Candidatus Nomurabacteria bacterium CG1_02_47_685</name>
    <dbReference type="NCBI Taxonomy" id="1805282"/>
    <lineage>
        <taxon>Bacteria</taxon>
        <taxon>Candidatus Nomuraibacteriota</taxon>
    </lineage>
</organism>
<gene>
    <name evidence="1" type="ORF">AUJ44_00540</name>
</gene>
<dbReference type="EMBL" id="MNVO01000011">
    <property type="protein sequence ID" value="OIO33346.1"/>
    <property type="molecule type" value="Genomic_DNA"/>
</dbReference>
<dbReference type="STRING" id="1805282.AUJ44_00540"/>
<evidence type="ECO:0000313" key="1">
    <source>
        <dbReference type="EMBL" id="OIO33346.1"/>
    </source>
</evidence>
<evidence type="ECO:0000313" key="2">
    <source>
        <dbReference type="Proteomes" id="UP000183206"/>
    </source>
</evidence>
<name>A0A1J4V856_9BACT</name>
<comment type="caution">
    <text evidence="1">The sequence shown here is derived from an EMBL/GenBank/DDBJ whole genome shotgun (WGS) entry which is preliminary data.</text>
</comment>
<accession>A0A1J4V856</accession>
<proteinExistence type="predicted"/>
<dbReference type="AlphaFoldDB" id="A0A1J4V856"/>
<dbReference type="Proteomes" id="UP000183206">
    <property type="component" value="Unassembled WGS sequence"/>
</dbReference>